<feature type="signal peptide" evidence="1">
    <location>
        <begin position="1"/>
        <end position="25"/>
    </location>
</feature>
<dbReference type="Proteomes" id="UP001302249">
    <property type="component" value="Chromosome"/>
</dbReference>
<reference evidence="2 3" key="1">
    <citation type="submission" date="2023-09" db="EMBL/GenBank/DDBJ databases">
        <authorList>
            <person name="Rey-Velasco X."/>
        </authorList>
    </citation>
    <scope>NUCLEOTIDE SEQUENCE [LARGE SCALE GENOMIC DNA]</scope>
    <source>
        <strain evidence="2 3">W311</strain>
    </source>
</reference>
<organism evidence="2 3">
    <name type="scientific">Stakelama saccharophila</name>
    <dbReference type="NCBI Taxonomy" id="3075605"/>
    <lineage>
        <taxon>Bacteria</taxon>
        <taxon>Pseudomonadati</taxon>
        <taxon>Pseudomonadota</taxon>
        <taxon>Alphaproteobacteria</taxon>
        <taxon>Sphingomonadales</taxon>
        <taxon>Sphingomonadaceae</taxon>
        <taxon>Stakelama</taxon>
    </lineage>
</organism>
<accession>A0ABZ0B889</accession>
<evidence type="ECO:0000256" key="1">
    <source>
        <dbReference type="SAM" id="SignalP"/>
    </source>
</evidence>
<name>A0ABZ0B889_9SPHN</name>
<proteinExistence type="predicted"/>
<evidence type="ECO:0000313" key="3">
    <source>
        <dbReference type="Proteomes" id="UP001302249"/>
    </source>
</evidence>
<dbReference type="Gene3D" id="3.40.50.1110">
    <property type="entry name" value="SGNH hydrolase"/>
    <property type="match status" value="1"/>
</dbReference>
<feature type="chain" id="PRO_5046645082" evidence="1">
    <location>
        <begin position="26"/>
        <end position="306"/>
    </location>
</feature>
<dbReference type="RefSeq" id="WP_313915267.1">
    <property type="nucleotide sequence ID" value="NZ_CP135076.1"/>
</dbReference>
<keyword evidence="1" id="KW-0732">Signal</keyword>
<evidence type="ECO:0000313" key="2">
    <source>
        <dbReference type="EMBL" id="WNO53631.1"/>
    </source>
</evidence>
<keyword evidence="3" id="KW-1185">Reference proteome</keyword>
<protein>
    <submittedName>
        <fullName evidence="2">PEP-CTERM sorting domain-containing protein</fullName>
    </submittedName>
</protein>
<sequence>MTTKTIGKGIAVFAAAMLATTPAFAQRAGGDGATQPQTVLFIGNSFTFGAHSAALRYRAETIADLNGDGIGGVPALFKLFTEEAGLDYRVSAETSPGKTLEWHWQHKRNVVDHAWDHVVMQEYSVLDRDDPGNPAKLLEYSAKFAQMFADENKHVDVSLTATWTRPDQTYKPDGHWYGKSVYQMARDLRRSYDRAAENSSAIDHVNPVGQAFNCAIKAGFADPDPYDGITFGQLDLWTYDHYHAGVAGYYLEALTVFIGITGKDPRAFGQSERAASELGLSPRQATRLQRVAWANIHDESCESLAK</sequence>
<dbReference type="InterPro" id="IPR036514">
    <property type="entry name" value="SGNH_hydro_sf"/>
</dbReference>
<gene>
    <name evidence="2" type="ORF">RPR59_14530</name>
</gene>
<dbReference type="EMBL" id="CP135076">
    <property type="protein sequence ID" value="WNO53631.1"/>
    <property type="molecule type" value="Genomic_DNA"/>
</dbReference>